<dbReference type="PRINTS" id="PR00080">
    <property type="entry name" value="SDRFAMILY"/>
</dbReference>
<dbReference type="GO" id="GO:0016616">
    <property type="term" value="F:oxidoreductase activity, acting on the CH-OH group of donors, NAD or NADP as acceptor"/>
    <property type="evidence" value="ECO:0007669"/>
    <property type="project" value="TreeGrafter"/>
</dbReference>
<evidence type="ECO:0000256" key="1">
    <source>
        <dbReference type="ARBA" id="ARBA00006484"/>
    </source>
</evidence>
<proteinExistence type="inferred from homology"/>
<keyword evidence="3" id="KW-1185">Reference proteome</keyword>
<dbReference type="OrthoDB" id="9793499at2"/>
<gene>
    <name evidence="2" type="ORF">SAMN05216551_101372</name>
</gene>
<dbReference type="PANTHER" id="PTHR42760">
    <property type="entry name" value="SHORT-CHAIN DEHYDROGENASES/REDUCTASES FAMILY MEMBER"/>
    <property type="match status" value="1"/>
</dbReference>
<dbReference type="CDD" id="cd05233">
    <property type="entry name" value="SDR_c"/>
    <property type="match status" value="1"/>
</dbReference>
<dbReference type="STRING" id="1770053.SAMN05216551_101372"/>
<dbReference type="InterPro" id="IPR020904">
    <property type="entry name" value="Sc_DH/Rdtase_CS"/>
</dbReference>
<dbReference type="EMBL" id="FNLO01000001">
    <property type="protein sequence ID" value="SDV46484.1"/>
    <property type="molecule type" value="Genomic_DNA"/>
</dbReference>
<comment type="similarity">
    <text evidence="1">Belongs to the short-chain dehydrogenases/reductases (SDR) family.</text>
</comment>
<dbReference type="Proteomes" id="UP000243719">
    <property type="component" value="Unassembled WGS sequence"/>
</dbReference>
<dbReference type="FunFam" id="3.40.50.720:FF:000084">
    <property type="entry name" value="Short-chain dehydrogenase reductase"/>
    <property type="match status" value="1"/>
</dbReference>
<reference evidence="3" key="1">
    <citation type="submission" date="2016-09" db="EMBL/GenBank/DDBJ databases">
        <authorList>
            <person name="Varghese N."/>
            <person name="Submissions S."/>
        </authorList>
    </citation>
    <scope>NUCLEOTIDE SEQUENCE [LARGE SCALE GENOMIC DNA]</scope>
    <source>
        <strain evidence="3">JS23</strain>
    </source>
</reference>
<dbReference type="PROSITE" id="PS00061">
    <property type="entry name" value="ADH_SHORT"/>
    <property type="match status" value="1"/>
</dbReference>
<name>A0A1H2PJD0_9BURK</name>
<dbReference type="AlphaFoldDB" id="A0A1H2PJD0"/>
<accession>A0A1H2PJD0</accession>
<dbReference type="InterPro" id="IPR002347">
    <property type="entry name" value="SDR_fam"/>
</dbReference>
<sequence>MSNSSKPVCIVTGAATGIGAATALRFARGGWSVAIGNFNDSTRGAALSVEADCRAHGADALVFDVDVGDDEACRQAVAAITARWHRADALVNCAGTTRVIPHHDLDAIDAAEFERIYRVNTIGLFQMTRAAAPLLRETGRGGGDGDGSISTSVVNISSLAGLNGTGSSIAYAASKGAVNTITLSLARSLAPHVRVNAIAPGMVDDGLLLRALEADAYAGVIDRMTTNAPLKRVAQPAEIAELAWFLATQAPAITGQVIAADNGLLVAAS</sequence>
<dbReference type="PRINTS" id="PR00081">
    <property type="entry name" value="GDHRDH"/>
</dbReference>
<evidence type="ECO:0000313" key="3">
    <source>
        <dbReference type="Proteomes" id="UP000243719"/>
    </source>
</evidence>
<dbReference type="SUPFAM" id="SSF51735">
    <property type="entry name" value="NAD(P)-binding Rossmann-fold domains"/>
    <property type="match status" value="1"/>
</dbReference>
<dbReference type="InterPro" id="IPR036291">
    <property type="entry name" value="NAD(P)-bd_dom_sf"/>
</dbReference>
<dbReference type="Gene3D" id="3.40.50.720">
    <property type="entry name" value="NAD(P)-binding Rossmann-like Domain"/>
    <property type="match status" value="1"/>
</dbReference>
<dbReference type="Pfam" id="PF13561">
    <property type="entry name" value="adh_short_C2"/>
    <property type="match status" value="1"/>
</dbReference>
<dbReference type="RefSeq" id="WP_091903962.1">
    <property type="nucleotide sequence ID" value="NZ_FNLO01000001.1"/>
</dbReference>
<organism evidence="2 3">
    <name type="scientific">Chitinasiproducens palmae</name>
    <dbReference type="NCBI Taxonomy" id="1770053"/>
    <lineage>
        <taxon>Bacteria</taxon>
        <taxon>Pseudomonadati</taxon>
        <taxon>Pseudomonadota</taxon>
        <taxon>Betaproteobacteria</taxon>
        <taxon>Burkholderiales</taxon>
        <taxon>Burkholderiaceae</taxon>
        <taxon>Chitinasiproducens</taxon>
    </lineage>
</organism>
<evidence type="ECO:0000313" key="2">
    <source>
        <dbReference type="EMBL" id="SDV46484.1"/>
    </source>
</evidence>
<protein>
    <submittedName>
        <fullName evidence="2">3-oxoacyl-[acyl-carrier protein] reductase</fullName>
    </submittedName>
</protein>